<evidence type="ECO:0000256" key="4">
    <source>
        <dbReference type="PROSITE-ProRule" id="PRU00125"/>
    </source>
</evidence>
<dbReference type="Gene3D" id="1.10.950.10">
    <property type="entry name" value="Villin headpiece domain"/>
    <property type="match status" value="1"/>
</dbReference>
<dbReference type="GO" id="GO:0030032">
    <property type="term" value="P:lamellipodium assembly"/>
    <property type="evidence" value="ECO:0007669"/>
    <property type="project" value="TreeGrafter"/>
</dbReference>
<dbReference type="GO" id="GO:0007010">
    <property type="term" value="P:cytoskeleton organization"/>
    <property type="evidence" value="ECO:0007669"/>
    <property type="project" value="InterPro"/>
</dbReference>
<evidence type="ECO:0000259" key="7">
    <source>
        <dbReference type="PROSITE" id="PS51089"/>
    </source>
</evidence>
<dbReference type="InterPro" id="IPR001781">
    <property type="entry name" value="Znf_LIM"/>
</dbReference>
<dbReference type="PANTHER" id="PTHR24213">
    <property type="entry name" value="ACTIN-BINDING LIM PROTEIN"/>
    <property type="match status" value="1"/>
</dbReference>
<comment type="caution">
    <text evidence="8">The sequence shown here is derived from an EMBL/GenBank/DDBJ whole genome shotgun (WGS) entry which is preliminary data.</text>
</comment>
<keyword evidence="9" id="KW-1185">Reference proteome</keyword>
<dbReference type="EMBL" id="CAJFCJ010000019">
    <property type="protein sequence ID" value="CAD5123190.1"/>
    <property type="molecule type" value="Genomic_DNA"/>
</dbReference>
<accession>A0A7I8W4R6</accession>
<dbReference type="Pfam" id="PF00412">
    <property type="entry name" value="LIM"/>
    <property type="match status" value="2"/>
</dbReference>
<dbReference type="GO" id="GO:0046872">
    <property type="term" value="F:metal ion binding"/>
    <property type="evidence" value="ECO:0007669"/>
    <property type="project" value="UniProtKB-KW"/>
</dbReference>
<feature type="compositionally biased region" description="Polar residues" evidence="5">
    <location>
        <begin position="506"/>
        <end position="521"/>
    </location>
</feature>
<dbReference type="SMART" id="SM00153">
    <property type="entry name" value="VHP"/>
    <property type="match status" value="1"/>
</dbReference>
<feature type="compositionally biased region" description="Polar residues" evidence="5">
    <location>
        <begin position="459"/>
        <end position="473"/>
    </location>
</feature>
<dbReference type="SMART" id="SM00132">
    <property type="entry name" value="LIM"/>
    <property type="match status" value="2"/>
</dbReference>
<dbReference type="InterPro" id="IPR036886">
    <property type="entry name" value="Villin_headpiece_dom_sf"/>
</dbReference>
<dbReference type="Pfam" id="PF02209">
    <property type="entry name" value="VHP"/>
    <property type="match status" value="1"/>
</dbReference>
<evidence type="ECO:0000259" key="6">
    <source>
        <dbReference type="PROSITE" id="PS50023"/>
    </source>
</evidence>
<dbReference type="Gene3D" id="2.10.110.10">
    <property type="entry name" value="Cysteine Rich Protein"/>
    <property type="match status" value="2"/>
</dbReference>
<evidence type="ECO:0000313" key="8">
    <source>
        <dbReference type="EMBL" id="CAD5123190.1"/>
    </source>
</evidence>
<dbReference type="PROSITE" id="PS00478">
    <property type="entry name" value="LIM_DOMAIN_1"/>
    <property type="match status" value="2"/>
</dbReference>
<dbReference type="Proteomes" id="UP000549394">
    <property type="component" value="Unassembled WGS sequence"/>
</dbReference>
<dbReference type="InterPro" id="IPR003128">
    <property type="entry name" value="Villin_headpiece"/>
</dbReference>
<dbReference type="GO" id="GO:0051015">
    <property type="term" value="F:actin filament binding"/>
    <property type="evidence" value="ECO:0007669"/>
    <property type="project" value="TreeGrafter"/>
</dbReference>
<evidence type="ECO:0000256" key="2">
    <source>
        <dbReference type="ARBA" id="ARBA00022833"/>
    </source>
</evidence>
<protein>
    <submittedName>
        <fullName evidence="8">DgyrCDS11555</fullName>
    </submittedName>
</protein>
<name>A0A7I8W4R6_9ANNE</name>
<dbReference type="PANTHER" id="PTHR24213:SF9">
    <property type="entry name" value="UNCOORDINATED 115A, ISOFORM B-RELATED"/>
    <property type="match status" value="1"/>
</dbReference>
<keyword evidence="2 4" id="KW-0862">Zinc</keyword>
<evidence type="ECO:0000256" key="3">
    <source>
        <dbReference type="ARBA" id="ARBA00023038"/>
    </source>
</evidence>
<feature type="region of interest" description="Disordered" evidence="5">
    <location>
        <begin position="504"/>
        <end position="523"/>
    </location>
</feature>
<sequence length="599" mass="68301">MGKKNCVACRKNCKSGAIRVPEDRYYHEKCFACAECKTPLSISEFYSHDGQCYCQADFKRLFAAKCSFCGELFNGDEERAMALNKYWHPTCFKCALCNRQMKAGEKVTFDGKVFSCFQCKIQSGGPKVTSTPLKPMLGDVTPVAASPIGGKEVNNIVKDDYTLIMNEATQLEREVLPPEADNPLIESERKATSEALASRKIQFGKFYNQSYLKIDVKPVEKGPPQNPNIRNQYQHFHRPDNFSYKNVRRDFQPTKQNSDFLLRIQDKRKREARPAMNNEEAIKLAKCPDGDPATYVAPIERVDWPCPTAQAVLRNSEPRIRSSSTGSKSTRSALSDDEDTKYNKSLDSTREIAFLRRYGQSSSVGRALLKSFEKEERLKKQRAEDDPEEELDPVSASRTPSANKEPPFRTRYESHKFASPSRDLEYRPRSSSLDERPSGYGRGRYVVSSKSPPKPGYSLKSSTHPSSAMSNGTSKFSRSLEWERASLSEYDPETGLRRVPRYRMTPGTSLKSSAYTSTRHSLPSMLRPDQGQAKIYPYEQLKLTNHSLPPGVDRLNLEEHLSKEEFESIFHIGHEEFYRLAEWKRNDMKMRVDLFECPT</sequence>
<dbReference type="PROSITE" id="PS50023">
    <property type="entry name" value="LIM_DOMAIN_2"/>
    <property type="match status" value="2"/>
</dbReference>
<reference evidence="8 9" key="1">
    <citation type="submission" date="2020-08" db="EMBL/GenBank/DDBJ databases">
        <authorList>
            <person name="Hejnol A."/>
        </authorList>
    </citation>
    <scope>NUCLEOTIDE SEQUENCE [LARGE SCALE GENOMIC DNA]</scope>
</reference>
<feature type="compositionally biased region" description="Low complexity" evidence="5">
    <location>
        <begin position="321"/>
        <end position="333"/>
    </location>
</feature>
<feature type="compositionally biased region" description="Basic and acidic residues" evidence="5">
    <location>
        <begin position="406"/>
        <end position="437"/>
    </location>
</feature>
<dbReference type="SUPFAM" id="SSF47050">
    <property type="entry name" value="VHP, Villin headpiece domain"/>
    <property type="match status" value="1"/>
</dbReference>
<proteinExistence type="predicted"/>
<evidence type="ECO:0000313" key="9">
    <source>
        <dbReference type="Proteomes" id="UP000549394"/>
    </source>
</evidence>
<dbReference type="AlphaFoldDB" id="A0A7I8W4R6"/>
<evidence type="ECO:0000256" key="1">
    <source>
        <dbReference type="ARBA" id="ARBA00022723"/>
    </source>
</evidence>
<gene>
    <name evidence="8" type="ORF">DGYR_LOCUS10894</name>
</gene>
<dbReference type="SUPFAM" id="SSF57716">
    <property type="entry name" value="Glucocorticoid receptor-like (DNA-binding domain)"/>
    <property type="match status" value="1"/>
</dbReference>
<feature type="region of interest" description="Disordered" evidence="5">
    <location>
        <begin position="375"/>
        <end position="473"/>
    </location>
</feature>
<organism evidence="8 9">
    <name type="scientific">Dimorphilus gyrociliatus</name>
    <dbReference type="NCBI Taxonomy" id="2664684"/>
    <lineage>
        <taxon>Eukaryota</taxon>
        <taxon>Metazoa</taxon>
        <taxon>Spiralia</taxon>
        <taxon>Lophotrochozoa</taxon>
        <taxon>Annelida</taxon>
        <taxon>Polychaeta</taxon>
        <taxon>Polychaeta incertae sedis</taxon>
        <taxon>Dinophilidae</taxon>
        <taxon>Dimorphilus</taxon>
    </lineage>
</organism>
<feature type="domain" description="LIM zinc-binding" evidence="6">
    <location>
        <begin position="4"/>
        <end position="64"/>
    </location>
</feature>
<feature type="domain" description="HP" evidence="7">
    <location>
        <begin position="530"/>
        <end position="595"/>
    </location>
</feature>
<dbReference type="PROSITE" id="PS51089">
    <property type="entry name" value="HP"/>
    <property type="match status" value="1"/>
</dbReference>
<feature type="region of interest" description="Disordered" evidence="5">
    <location>
        <begin position="313"/>
        <end position="341"/>
    </location>
</feature>
<dbReference type="InterPro" id="IPR051618">
    <property type="entry name" value="Actin-binding_LIM"/>
</dbReference>
<dbReference type="GO" id="GO:0015629">
    <property type="term" value="C:actin cytoskeleton"/>
    <property type="evidence" value="ECO:0007669"/>
    <property type="project" value="TreeGrafter"/>
</dbReference>
<dbReference type="OrthoDB" id="1746725at2759"/>
<feature type="compositionally biased region" description="Basic and acidic residues" evidence="5">
    <location>
        <begin position="375"/>
        <end position="384"/>
    </location>
</feature>
<keyword evidence="3 4" id="KW-0440">LIM domain</keyword>
<dbReference type="CDD" id="cd08368">
    <property type="entry name" value="LIM"/>
    <property type="match status" value="1"/>
</dbReference>
<evidence type="ECO:0000256" key="5">
    <source>
        <dbReference type="SAM" id="MobiDB-lite"/>
    </source>
</evidence>
<feature type="domain" description="LIM zinc-binding" evidence="6">
    <location>
        <begin position="65"/>
        <end position="126"/>
    </location>
</feature>
<keyword evidence="1 4" id="KW-0479">Metal-binding</keyword>